<evidence type="ECO:0000313" key="6">
    <source>
        <dbReference type="EMBL" id="KIH49654.1"/>
    </source>
</evidence>
<evidence type="ECO:0000256" key="4">
    <source>
        <dbReference type="ARBA" id="ARBA00022801"/>
    </source>
</evidence>
<proteinExistence type="inferred from homology"/>
<keyword evidence="5" id="KW-0325">Glycoprotein</keyword>
<dbReference type="PANTHER" id="PTHR11802">
    <property type="entry name" value="SERINE PROTEASE FAMILY S10 SERINE CARBOXYPEPTIDASE"/>
    <property type="match status" value="1"/>
</dbReference>
<evidence type="ECO:0000256" key="5">
    <source>
        <dbReference type="ARBA" id="ARBA00023180"/>
    </source>
</evidence>
<dbReference type="Proteomes" id="UP000054047">
    <property type="component" value="Unassembled WGS sequence"/>
</dbReference>
<keyword evidence="3" id="KW-0645">Protease</keyword>
<dbReference type="PANTHER" id="PTHR11802:SF113">
    <property type="entry name" value="SERINE CARBOXYPEPTIDASE CTSA-4.1"/>
    <property type="match status" value="1"/>
</dbReference>
<evidence type="ECO:0000256" key="2">
    <source>
        <dbReference type="ARBA" id="ARBA00022645"/>
    </source>
</evidence>
<dbReference type="InterPro" id="IPR029058">
    <property type="entry name" value="AB_hydrolase_fold"/>
</dbReference>
<keyword evidence="4" id="KW-0378">Hydrolase</keyword>
<dbReference type="InterPro" id="IPR001563">
    <property type="entry name" value="Peptidase_S10"/>
</dbReference>
<sequence>YIESQNNASTDPLILYISGAQCSSLYDMMMDVGPYRSYAPQSSIIGLYENVFSWNKVANLLVIDPPGVGYSPAVAENFNDIKVSAALESALTNFFTVFPERLSNKFYLAAEGYASVYVTKIAWNIMQKLATGQSQTNLQGILIGNGLVSAQTEYNTILPIAYTHAFAGKEDKFRPKRQATPTNSSQWDDLRLACCPGQSTLSCDFYNSPNVTCKTKANNAISTWINN</sequence>
<keyword evidence="7" id="KW-1185">Reference proteome</keyword>
<dbReference type="GO" id="GO:0006508">
    <property type="term" value="P:proteolysis"/>
    <property type="evidence" value="ECO:0007669"/>
    <property type="project" value="UniProtKB-KW"/>
</dbReference>
<evidence type="ECO:0000256" key="1">
    <source>
        <dbReference type="ARBA" id="ARBA00009431"/>
    </source>
</evidence>
<dbReference type="Gene3D" id="3.40.50.1820">
    <property type="entry name" value="alpha/beta hydrolase"/>
    <property type="match status" value="1"/>
</dbReference>
<protein>
    <submittedName>
        <fullName evidence="6">Serine carboxypeptidase</fullName>
    </submittedName>
</protein>
<name>A0A0C2FSL5_9BILA</name>
<dbReference type="OrthoDB" id="443318at2759"/>
<gene>
    <name evidence="6" type="ORF">ANCDUO_20270</name>
</gene>
<dbReference type="EMBL" id="KN752494">
    <property type="protein sequence ID" value="KIH49654.1"/>
    <property type="molecule type" value="Genomic_DNA"/>
</dbReference>
<dbReference type="PRINTS" id="PR00724">
    <property type="entry name" value="CRBOXYPTASEC"/>
</dbReference>
<feature type="non-terminal residue" evidence="6">
    <location>
        <position position="1"/>
    </location>
</feature>
<feature type="non-terminal residue" evidence="6">
    <location>
        <position position="227"/>
    </location>
</feature>
<dbReference type="AlphaFoldDB" id="A0A0C2FSL5"/>
<accession>A0A0C2FSL5</accession>
<dbReference type="Pfam" id="PF00450">
    <property type="entry name" value="Peptidase_S10"/>
    <property type="match status" value="1"/>
</dbReference>
<evidence type="ECO:0000256" key="3">
    <source>
        <dbReference type="ARBA" id="ARBA00022670"/>
    </source>
</evidence>
<organism evidence="6 7">
    <name type="scientific">Ancylostoma duodenale</name>
    <dbReference type="NCBI Taxonomy" id="51022"/>
    <lineage>
        <taxon>Eukaryota</taxon>
        <taxon>Metazoa</taxon>
        <taxon>Ecdysozoa</taxon>
        <taxon>Nematoda</taxon>
        <taxon>Chromadorea</taxon>
        <taxon>Rhabditida</taxon>
        <taxon>Rhabditina</taxon>
        <taxon>Rhabditomorpha</taxon>
        <taxon>Strongyloidea</taxon>
        <taxon>Ancylostomatidae</taxon>
        <taxon>Ancylostomatinae</taxon>
        <taxon>Ancylostoma</taxon>
    </lineage>
</organism>
<dbReference type="SUPFAM" id="SSF53474">
    <property type="entry name" value="alpha/beta-Hydrolases"/>
    <property type="match status" value="1"/>
</dbReference>
<keyword evidence="2 6" id="KW-0121">Carboxypeptidase</keyword>
<dbReference type="GO" id="GO:0004185">
    <property type="term" value="F:serine-type carboxypeptidase activity"/>
    <property type="evidence" value="ECO:0007669"/>
    <property type="project" value="InterPro"/>
</dbReference>
<comment type="similarity">
    <text evidence="1">Belongs to the peptidase S10 family.</text>
</comment>
<evidence type="ECO:0000313" key="7">
    <source>
        <dbReference type="Proteomes" id="UP000054047"/>
    </source>
</evidence>
<reference evidence="6 7" key="1">
    <citation type="submission" date="2013-12" db="EMBL/GenBank/DDBJ databases">
        <title>Draft genome of the parsitic nematode Ancylostoma duodenale.</title>
        <authorList>
            <person name="Mitreva M."/>
        </authorList>
    </citation>
    <scope>NUCLEOTIDE SEQUENCE [LARGE SCALE GENOMIC DNA]</scope>
    <source>
        <strain evidence="6 7">Zhejiang</strain>
    </source>
</reference>